<dbReference type="EMBL" id="CADEAL010000459">
    <property type="protein sequence ID" value="CAB1420507.1"/>
    <property type="molecule type" value="Genomic_DNA"/>
</dbReference>
<name>A0A9N7TXI2_PLEPL</name>
<sequence length="142" mass="16129">MRFPCEQPGACAPLRIALRGAEWRSGVRFKPGVTELYQTVDRCVEEEAEPEGRILELISNPTLTYGMLYDTNVELEDIGMAYALLLYCNQAQEFDQFFMAAAEIPSSFRFQTNAAEDCPELQFKRKTDDKPPNGCEEQDMLS</sequence>
<accession>A0A9N7TXI2</accession>
<dbReference type="AlphaFoldDB" id="A0A9N7TXI2"/>
<comment type="caution">
    <text evidence="2">The sequence shown here is derived from an EMBL/GenBank/DDBJ whole genome shotgun (WGS) entry which is preliminary data.</text>
</comment>
<feature type="compositionally biased region" description="Basic and acidic residues" evidence="1">
    <location>
        <begin position="122"/>
        <end position="131"/>
    </location>
</feature>
<keyword evidence="3" id="KW-1185">Reference proteome</keyword>
<protein>
    <submittedName>
        <fullName evidence="2">Uncharacterized protein</fullName>
    </submittedName>
</protein>
<dbReference type="Proteomes" id="UP001153269">
    <property type="component" value="Unassembled WGS sequence"/>
</dbReference>
<evidence type="ECO:0000313" key="2">
    <source>
        <dbReference type="EMBL" id="CAB1420507.1"/>
    </source>
</evidence>
<gene>
    <name evidence="2" type="ORF">PLEPLA_LOCUS8382</name>
</gene>
<proteinExistence type="predicted"/>
<feature type="region of interest" description="Disordered" evidence="1">
    <location>
        <begin position="122"/>
        <end position="142"/>
    </location>
</feature>
<organism evidence="2 3">
    <name type="scientific">Pleuronectes platessa</name>
    <name type="common">European plaice</name>
    <dbReference type="NCBI Taxonomy" id="8262"/>
    <lineage>
        <taxon>Eukaryota</taxon>
        <taxon>Metazoa</taxon>
        <taxon>Chordata</taxon>
        <taxon>Craniata</taxon>
        <taxon>Vertebrata</taxon>
        <taxon>Euteleostomi</taxon>
        <taxon>Actinopterygii</taxon>
        <taxon>Neopterygii</taxon>
        <taxon>Teleostei</taxon>
        <taxon>Neoteleostei</taxon>
        <taxon>Acanthomorphata</taxon>
        <taxon>Carangaria</taxon>
        <taxon>Pleuronectiformes</taxon>
        <taxon>Pleuronectoidei</taxon>
        <taxon>Pleuronectidae</taxon>
        <taxon>Pleuronectes</taxon>
    </lineage>
</organism>
<reference evidence="2" key="1">
    <citation type="submission" date="2020-03" db="EMBL/GenBank/DDBJ databases">
        <authorList>
            <person name="Weist P."/>
        </authorList>
    </citation>
    <scope>NUCLEOTIDE SEQUENCE</scope>
</reference>
<evidence type="ECO:0000256" key="1">
    <source>
        <dbReference type="SAM" id="MobiDB-lite"/>
    </source>
</evidence>
<evidence type="ECO:0000313" key="3">
    <source>
        <dbReference type="Proteomes" id="UP001153269"/>
    </source>
</evidence>